<reference evidence="3" key="1">
    <citation type="submission" date="2020-10" db="EMBL/GenBank/DDBJ databases">
        <authorList>
            <person name="Gilroy R."/>
        </authorList>
    </citation>
    <scope>NUCLEOTIDE SEQUENCE</scope>
    <source>
        <strain evidence="3">ChiBcec7-5410</strain>
    </source>
</reference>
<dbReference type="EMBL" id="DVLW01000162">
    <property type="protein sequence ID" value="HIT94701.1"/>
    <property type="molecule type" value="Genomic_DNA"/>
</dbReference>
<feature type="domain" description="Glycosyltransferase subfamily 4-like N-terminal" evidence="2">
    <location>
        <begin position="46"/>
        <end position="138"/>
    </location>
</feature>
<evidence type="ECO:0000259" key="2">
    <source>
        <dbReference type="Pfam" id="PF13439"/>
    </source>
</evidence>
<proteinExistence type="predicted"/>
<dbReference type="SUPFAM" id="SSF53756">
    <property type="entry name" value="UDP-Glycosyltransferase/glycogen phosphorylase"/>
    <property type="match status" value="1"/>
</dbReference>
<comment type="caution">
    <text evidence="3">The sequence shown here is derived from an EMBL/GenBank/DDBJ whole genome shotgun (WGS) entry which is preliminary data.</text>
</comment>
<gene>
    <name evidence="3" type="ORF">IAC43_05915</name>
</gene>
<dbReference type="InterPro" id="IPR050194">
    <property type="entry name" value="Glycosyltransferase_grp1"/>
</dbReference>
<dbReference type="PANTHER" id="PTHR45947:SF3">
    <property type="entry name" value="SULFOQUINOVOSYL TRANSFERASE SQD2"/>
    <property type="match status" value="1"/>
</dbReference>
<dbReference type="Pfam" id="PF13439">
    <property type="entry name" value="Glyco_transf_4"/>
    <property type="match status" value="1"/>
</dbReference>
<dbReference type="InterPro" id="IPR001296">
    <property type="entry name" value="Glyco_trans_1"/>
</dbReference>
<dbReference type="PANTHER" id="PTHR45947">
    <property type="entry name" value="SULFOQUINOVOSYL TRANSFERASE SQD2"/>
    <property type="match status" value="1"/>
</dbReference>
<dbReference type="AlphaFoldDB" id="A0A9D1H703"/>
<dbReference type="InterPro" id="IPR028098">
    <property type="entry name" value="Glyco_trans_4-like_N"/>
</dbReference>
<evidence type="ECO:0000259" key="1">
    <source>
        <dbReference type="Pfam" id="PF00534"/>
    </source>
</evidence>
<evidence type="ECO:0000313" key="4">
    <source>
        <dbReference type="Proteomes" id="UP000824160"/>
    </source>
</evidence>
<dbReference type="Gene3D" id="3.40.50.2000">
    <property type="entry name" value="Glycogen Phosphorylase B"/>
    <property type="match status" value="2"/>
</dbReference>
<dbReference type="Pfam" id="PF00534">
    <property type="entry name" value="Glycos_transf_1"/>
    <property type="match status" value="1"/>
</dbReference>
<protein>
    <submittedName>
        <fullName evidence="3">Glycosyltransferase</fullName>
    </submittedName>
</protein>
<organism evidence="3 4">
    <name type="scientific">Candidatus Faecivivens stercoripullorum</name>
    <dbReference type="NCBI Taxonomy" id="2840805"/>
    <lineage>
        <taxon>Bacteria</taxon>
        <taxon>Bacillati</taxon>
        <taxon>Bacillota</taxon>
        <taxon>Clostridia</taxon>
        <taxon>Eubacteriales</taxon>
        <taxon>Oscillospiraceae</taxon>
        <taxon>Oscillospiraceae incertae sedis</taxon>
        <taxon>Candidatus Faecivivens</taxon>
    </lineage>
</organism>
<feature type="domain" description="Glycosyl transferase family 1" evidence="1">
    <location>
        <begin position="151"/>
        <end position="298"/>
    </location>
</feature>
<name>A0A9D1H703_9FIRM</name>
<sequence>MRVQIYNGSMRLVAKSGVGQAMLHQKKMLGCVGIEATDDWDNRAPIHLNTVFPDAVLTAVAAKMRGRKVIYYGHSTEEDFKGSFIGSTMLAPLFRRWITFCYGLGDVVITPTEYSRRLLVGYGIKKPVYSLTNGIDTSFFCPSAEAGKRFRDRYHLAADQKVVISVGHFIQRKGLPEFVELARKMPDVRFFWFGETPLSMVPEVIRESIRTAPENVTFAGFVSQGELRDAYCGADLFAFLSSEETEGIVVLEALACGVPVLVRNIPVYAGWLKDGEQVYMADDEDAFYHRTAAILSGELPKLTDAALRTAESRSMTAAGQKLRGIYQRLGID</sequence>
<reference evidence="3" key="2">
    <citation type="journal article" date="2021" name="PeerJ">
        <title>Extensive microbial diversity within the chicken gut microbiome revealed by metagenomics and culture.</title>
        <authorList>
            <person name="Gilroy R."/>
            <person name="Ravi A."/>
            <person name="Getino M."/>
            <person name="Pursley I."/>
            <person name="Horton D.L."/>
            <person name="Alikhan N.F."/>
            <person name="Baker D."/>
            <person name="Gharbi K."/>
            <person name="Hall N."/>
            <person name="Watson M."/>
            <person name="Adriaenssens E.M."/>
            <person name="Foster-Nyarko E."/>
            <person name="Jarju S."/>
            <person name="Secka A."/>
            <person name="Antonio M."/>
            <person name="Oren A."/>
            <person name="Chaudhuri R.R."/>
            <person name="La Ragione R."/>
            <person name="Hildebrand F."/>
            <person name="Pallen M.J."/>
        </authorList>
    </citation>
    <scope>NUCLEOTIDE SEQUENCE</scope>
    <source>
        <strain evidence="3">ChiBcec7-5410</strain>
    </source>
</reference>
<dbReference type="Proteomes" id="UP000824160">
    <property type="component" value="Unassembled WGS sequence"/>
</dbReference>
<dbReference type="GO" id="GO:0016757">
    <property type="term" value="F:glycosyltransferase activity"/>
    <property type="evidence" value="ECO:0007669"/>
    <property type="project" value="InterPro"/>
</dbReference>
<evidence type="ECO:0000313" key="3">
    <source>
        <dbReference type="EMBL" id="HIT94701.1"/>
    </source>
</evidence>
<accession>A0A9D1H703</accession>